<feature type="region of interest" description="Disordered" evidence="1">
    <location>
        <begin position="171"/>
        <end position="251"/>
    </location>
</feature>
<evidence type="ECO:0008006" key="5">
    <source>
        <dbReference type="Google" id="ProtNLM"/>
    </source>
</evidence>
<accession>A0A1Y2A3K1</accession>
<feature type="transmembrane region" description="Helical" evidence="2">
    <location>
        <begin position="76"/>
        <end position="98"/>
    </location>
</feature>
<evidence type="ECO:0000313" key="4">
    <source>
        <dbReference type="Proteomes" id="UP000193144"/>
    </source>
</evidence>
<protein>
    <recommendedName>
        <fullName evidence="5">PH domain-containing protein</fullName>
    </recommendedName>
</protein>
<dbReference type="Proteomes" id="UP000193144">
    <property type="component" value="Unassembled WGS sequence"/>
</dbReference>
<keyword evidence="2" id="KW-1133">Transmembrane helix</keyword>
<dbReference type="InterPro" id="IPR025187">
    <property type="entry name" value="DUF4112"/>
</dbReference>
<dbReference type="OrthoDB" id="2103474at2759"/>
<organism evidence="3 4">
    <name type="scientific">Clohesyomyces aquaticus</name>
    <dbReference type="NCBI Taxonomy" id="1231657"/>
    <lineage>
        <taxon>Eukaryota</taxon>
        <taxon>Fungi</taxon>
        <taxon>Dikarya</taxon>
        <taxon>Ascomycota</taxon>
        <taxon>Pezizomycotina</taxon>
        <taxon>Dothideomycetes</taxon>
        <taxon>Pleosporomycetidae</taxon>
        <taxon>Pleosporales</taxon>
        <taxon>Lindgomycetaceae</taxon>
        <taxon>Clohesyomyces</taxon>
    </lineage>
</organism>
<feature type="compositionally biased region" description="Basic and acidic residues" evidence="1">
    <location>
        <begin position="193"/>
        <end position="208"/>
    </location>
</feature>
<reference evidence="3 4" key="1">
    <citation type="submission" date="2016-07" db="EMBL/GenBank/DDBJ databases">
        <title>Pervasive Adenine N6-methylation of Active Genes in Fungi.</title>
        <authorList>
            <consortium name="DOE Joint Genome Institute"/>
            <person name="Mondo S.J."/>
            <person name="Dannebaum R.O."/>
            <person name="Kuo R.C."/>
            <person name="Labutti K."/>
            <person name="Haridas S."/>
            <person name="Kuo A."/>
            <person name="Salamov A."/>
            <person name="Ahrendt S.R."/>
            <person name="Lipzen A."/>
            <person name="Sullivan W."/>
            <person name="Andreopoulos W.B."/>
            <person name="Clum A."/>
            <person name="Lindquist E."/>
            <person name="Daum C."/>
            <person name="Ramamoorthy G.K."/>
            <person name="Gryganskyi A."/>
            <person name="Culley D."/>
            <person name="Magnuson J.K."/>
            <person name="James T.Y."/>
            <person name="O'Malley M.A."/>
            <person name="Stajich J.E."/>
            <person name="Spatafora J.W."/>
            <person name="Visel A."/>
            <person name="Grigoriev I.V."/>
        </authorList>
    </citation>
    <scope>NUCLEOTIDE SEQUENCE [LARGE SCALE GENOMIC DNA]</scope>
    <source>
        <strain evidence="3 4">CBS 115471</strain>
    </source>
</reference>
<name>A0A1Y2A3K1_9PLEO</name>
<gene>
    <name evidence="3" type="ORF">BCR34DRAFT_475291</name>
</gene>
<keyword evidence="2" id="KW-0812">Transmembrane</keyword>
<dbReference type="Pfam" id="PF13430">
    <property type="entry name" value="DUF4112"/>
    <property type="match status" value="1"/>
</dbReference>
<proteinExistence type="predicted"/>
<feature type="transmembrane region" description="Helical" evidence="2">
    <location>
        <begin position="128"/>
        <end position="148"/>
    </location>
</feature>
<comment type="caution">
    <text evidence="3">The sequence shown here is derived from an EMBL/GenBank/DDBJ whole genome shotgun (WGS) entry which is preliminary data.</text>
</comment>
<dbReference type="STRING" id="1231657.A0A1Y2A3K1"/>
<feature type="compositionally biased region" description="Basic and acidic residues" evidence="1">
    <location>
        <begin position="215"/>
        <end position="242"/>
    </location>
</feature>
<evidence type="ECO:0000313" key="3">
    <source>
        <dbReference type="EMBL" id="ORY17078.1"/>
    </source>
</evidence>
<keyword evidence="2" id="KW-0472">Membrane</keyword>
<sequence length="251" mass="28654">MTQLVVKYAAKKLMSKEMDKYKSKDVTSYDPFYEEIPHPTKRGKTKKVKKQIPAYIPTKDAEILAKARKRAYMLDVCLFNFLGIRFGWSAVIGLVPAVGDFFDAFLAYRLISAMSAVECGLGGVQHRMYLNLIFDFFVGLIPFVGDLADAAMKANSRNVRLLEKRLDEAYKPNGVEPDAPATVYEDFSDEEEERRGSPYDATHGDVRRPMRAQSGRKERVRDEEMGLPRYEEPRSGRHEKPVRNGTKSSRR</sequence>
<keyword evidence="4" id="KW-1185">Reference proteome</keyword>
<dbReference type="PANTHER" id="PTHR35519:SF2">
    <property type="entry name" value="PH DOMAIN PROTEIN"/>
    <property type="match status" value="1"/>
</dbReference>
<evidence type="ECO:0000256" key="2">
    <source>
        <dbReference type="SAM" id="Phobius"/>
    </source>
</evidence>
<dbReference type="PANTHER" id="PTHR35519">
    <property type="entry name" value="MEMBRANE PROTEINS"/>
    <property type="match status" value="1"/>
</dbReference>
<dbReference type="EMBL" id="MCFA01000014">
    <property type="protein sequence ID" value="ORY17078.1"/>
    <property type="molecule type" value="Genomic_DNA"/>
</dbReference>
<evidence type="ECO:0000256" key="1">
    <source>
        <dbReference type="SAM" id="MobiDB-lite"/>
    </source>
</evidence>
<dbReference type="AlphaFoldDB" id="A0A1Y2A3K1"/>